<keyword evidence="4" id="KW-1185">Reference proteome</keyword>
<evidence type="ECO:0000313" key="3">
    <source>
        <dbReference type="EMBL" id="QUH29161.1"/>
    </source>
</evidence>
<dbReference type="EMBL" id="CP058561">
    <property type="protein sequence ID" value="QUH29161.1"/>
    <property type="molecule type" value="Genomic_DNA"/>
</dbReference>
<feature type="chain" id="PRO_5039014268" description="SbsA Ig-like domain-containing protein" evidence="2">
    <location>
        <begin position="26"/>
        <end position="129"/>
    </location>
</feature>
<dbReference type="KEGG" id="vgu:HYG85_09580"/>
<dbReference type="AlphaFoldDB" id="A0A8J8MA27"/>
<proteinExistence type="predicted"/>
<dbReference type="RefSeq" id="WP_212693288.1">
    <property type="nucleotide sequence ID" value="NZ_CP058561.1"/>
</dbReference>
<reference evidence="3 4" key="1">
    <citation type="submission" date="2020-07" db="EMBL/GenBank/DDBJ databases">
        <title>Vallitalea guaymasensis genome.</title>
        <authorList>
            <person name="Postec A."/>
        </authorList>
    </citation>
    <scope>NUCLEOTIDE SEQUENCE [LARGE SCALE GENOMIC DNA]</scope>
    <source>
        <strain evidence="3 4">Ra1766G1</strain>
    </source>
</reference>
<feature type="signal peptide" evidence="2">
    <location>
        <begin position="1"/>
        <end position="25"/>
    </location>
</feature>
<name>A0A8J8MA27_9FIRM</name>
<dbReference type="InterPro" id="IPR014755">
    <property type="entry name" value="Cu-Rt/internalin_Ig-like"/>
</dbReference>
<accession>A0A8J8MA27</accession>
<evidence type="ECO:0000256" key="2">
    <source>
        <dbReference type="SAM" id="SignalP"/>
    </source>
</evidence>
<evidence type="ECO:0000256" key="1">
    <source>
        <dbReference type="ARBA" id="ARBA00022729"/>
    </source>
</evidence>
<dbReference type="Proteomes" id="UP000677305">
    <property type="component" value="Chromosome"/>
</dbReference>
<sequence>MKRISLLSMCFLITVFLFGANYVHANGDDQVKPEVVKVIAVGDNMVEITFNEELDETTAEDISNYSIEQPYGAKLKLDIYSAKLNDAKNKVIITTNEQNNYSVYMLSISNVADVAGNVIDNCQFAFVGM</sequence>
<evidence type="ECO:0000313" key="4">
    <source>
        <dbReference type="Proteomes" id="UP000677305"/>
    </source>
</evidence>
<keyword evidence="1 2" id="KW-0732">Signal</keyword>
<evidence type="ECO:0008006" key="5">
    <source>
        <dbReference type="Google" id="ProtNLM"/>
    </source>
</evidence>
<organism evidence="3 4">
    <name type="scientific">Vallitalea guaymasensis</name>
    <dbReference type="NCBI Taxonomy" id="1185412"/>
    <lineage>
        <taxon>Bacteria</taxon>
        <taxon>Bacillati</taxon>
        <taxon>Bacillota</taxon>
        <taxon>Clostridia</taxon>
        <taxon>Lachnospirales</taxon>
        <taxon>Vallitaleaceae</taxon>
        <taxon>Vallitalea</taxon>
    </lineage>
</organism>
<gene>
    <name evidence="3" type="ORF">HYG85_09580</name>
</gene>
<dbReference type="Gene3D" id="2.60.40.1220">
    <property type="match status" value="1"/>
</dbReference>
<protein>
    <recommendedName>
        <fullName evidence="5">SbsA Ig-like domain-containing protein</fullName>
    </recommendedName>
</protein>